<evidence type="ECO:0000313" key="2">
    <source>
        <dbReference type="EMBL" id="VEH96396.1"/>
    </source>
</evidence>
<dbReference type="STRING" id="266748.HY04_00920"/>
<evidence type="ECO:0000313" key="3">
    <source>
        <dbReference type="Proteomes" id="UP000028349"/>
    </source>
</evidence>
<protein>
    <submittedName>
        <fullName evidence="2">Uncharacterized small protein</fullName>
    </submittedName>
</protein>
<dbReference type="KEGG" id="cant:NCTC13489_00439"/>
<dbReference type="Pfam" id="PF09926">
    <property type="entry name" value="DUF2158"/>
    <property type="match status" value="1"/>
</dbReference>
<reference evidence="1 3" key="1">
    <citation type="submission" date="2014-07" db="EMBL/GenBank/DDBJ databases">
        <authorList>
            <person name="Pisani N.G."/>
            <person name="Newman J.D."/>
        </authorList>
    </citation>
    <scope>NUCLEOTIDE SEQUENCE [LARGE SCALE GENOMIC DNA]</scope>
    <source>
        <strain evidence="1 3">LMG 24720</strain>
    </source>
</reference>
<proteinExistence type="predicted"/>
<keyword evidence="3" id="KW-1185">Reference proteome</keyword>
<evidence type="ECO:0000313" key="1">
    <source>
        <dbReference type="EMBL" id="KEY19823.1"/>
    </source>
</evidence>
<dbReference type="Proteomes" id="UP000270036">
    <property type="component" value="Chromosome"/>
</dbReference>
<dbReference type="RefSeq" id="WP_034716242.1">
    <property type="nucleotide sequence ID" value="NZ_FOIX01000002.1"/>
</dbReference>
<dbReference type="InterPro" id="IPR019226">
    <property type="entry name" value="DUF2158"/>
</dbReference>
<reference evidence="2 4" key="2">
    <citation type="submission" date="2018-12" db="EMBL/GenBank/DDBJ databases">
        <authorList>
            <consortium name="Pathogen Informatics"/>
        </authorList>
    </citation>
    <scope>NUCLEOTIDE SEQUENCE [LARGE SCALE GENOMIC DNA]</scope>
    <source>
        <strain evidence="2 4">NCTC13489</strain>
    </source>
</reference>
<sequence>MESEKFKSGDLVQLKSGGPTMTIRRYDSTRHNWYCDWFDINGEHKMQTFRGDQLETVNAVKG</sequence>
<dbReference type="EMBL" id="LR134441">
    <property type="protein sequence ID" value="VEH96396.1"/>
    <property type="molecule type" value="Genomic_DNA"/>
</dbReference>
<dbReference type="OrthoDB" id="1264301at2"/>
<name>A0A3S4W1F0_9FLAO</name>
<dbReference type="Proteomes" id="UP000028349">
    <property type="component" value="Unassembled WGS sequence"/>
</dbReference>
<organism evidence="2 4">
    <name type="scientific">Kaistella antarctica</name>
    <dbReference type="NCBI Taxonomy" id="266748"/>
    <lineage>
        <taxon>Bacteria</taxon>
        <taxon>Pseudomonadati</taxon>
        <taxon>Bacteroidota</taxon>
        <taxon>Flavobacteriia</taxon>
        <taxon>Flavobacteriales</taxon>
        <taxon>Weeksellaceae</taxon>
        <taxon>Chryseobacterium group</taxon>
        <taxon>Kaistella</taxon>
    </lineage>
</organism>
<dbReference type="AlphaFoldDB" id="A0A3S4W1F0"/>
<evidence type="ECO:0000313" key="4">
    <source>
        <dbReference type="Proteomes" id="UP000270036"/>
    </source>
</evidence>
<accession>A0A3S4W1F0</accession>
<gene>
    <name evidence="1" type="ORF">HY04_00920</name>
    <name evidence="2" type="ORF">NCTC13489_00439</name>
</gene>
<dbReference type="EMBL" id="JPEP01000001">
    <property type="protein sequence ID" value="KEY19823.1"/>
    <property type="molecule type" value="Genomic_DNA"/>
</dbReference>